<dbReference type="EMBL" id="CP041345">
    <property type="protein sequence ID" value="QKG79311.1"/>
    <property type="molecule type" value="Genomic_DNA"/>
</dbReference>
<sequence>MFICLHEECRKLIDELNKKEFASLNDYDLIIIHRSSLSNGGINTVISHCKSKRKPLVFFSGGVGQSLFYFEPYPYFLLNSKDFYNNTLPEFLRRYVEDKIEHISELIYGDNWKLNIMMTYRQTFVTG</sequence>
<dbReference type="RefSeq" id="WP_173072941.1">
    <property type="nucleotide sequence ID" value="NZ_CP041345.1"/>
</dbReference>
<name>A0A7D3XU32_9BACT</name>
<gene>
    <name evidence="1" type="ORF">FHG85_03210</name>
</gene>
<accession>A0A7D3XU32</accession>
<reference evidence="1 2" key="1">
    <citation type="submission" date="2019-07" db="EMBL/GenBank/DDBJ databases">
        <title>Thalassofilum flectens gen. nov., sp. nov., a novel moderate thermophilic anaerobe from a shallow sea hot spring in Kunashir Island (Russia), representing a new family in the order Bacteroidales, and proposal of Thalassofilacea fam. nov.</title>
        <authorList>
            <person name="Kochetkova T.V."/>
            <person name="Podosokorskaya O.A."/>
            <person name="Novikov A."/>
            <person name="Elcheninov A.G."/>
            <person name="Toshchakov S.V."/>
            <person name="Kublanov I.V."/>
        </authorList>
    </citation>
    <scope>NUCLEOTIDE SEQUENCE [LARGE SCALE GENOMIC DNA]</scope>
    <source>
        <strain evidence="1 2">38-H</strain>
    </source>
</reference>
<evidence type="ECO:0000313" key="2">
    <source>
        <dbReference type="Proteomes" id="UP000500961"/>
    </source>
</evidence>
<evidence type="ECO:0000313" key="1">
    <source>
        <dbReference type="EMBL" id="QKG79311.1"/>
    </source>
</evidence>
<dbReference type="KEGG" id="ttz:FHG85_03210"/>
<dbReference type="Proteomes" id="UP000500961">
    <property type="component" value="Chromosome"/>
</dbReference>
<protein>
    <submittedName>
        <fullName evidence="1">Uncharacterized protein</fullName>
    </submittedName>
</protein>
<organism evidence="1 2">
    <name type="scientific">Tenuifilum thalassicum</name>
    <dbReference type="NCBI Taxonomy" id="2590900"/>
    <lineage>
        <taxon>Bacteria</taxon>
        <taxon>Pseudomonadati</taxon>
        <taxon>Bacteroidota</taxon>
        <taxon>Bacteroidia</taxon>
        <taxon>Bacteroidales</taxon>
        <taxon>Tenuifilaceae</taxon>
        <taxon>Tenuifilum</taxon>
    </lineage>
</organism>
<keyword evidence="2" id="KW-1185">Reference proteome</keyword>
<dbReference type="AlphaFoldDB" id="A0A7D3XU32"/>
<proteinExistence type="predicted"/>